<evidence type="ECO:0000313" key="4">
    <source>
        <dbReference type="Proteomes" id="UP000325529"/>
    </source>
</evidence>
<evidence type="ECO:0000313" key="3">
    <source>
        <dbReference type="EMBL" id="QEU89832.1"/>
    </source>
</evidence>
<protein>
    <submittedName>
        <fullName evidence="3">Nuclear transport factor 2 family protein</fullName>
    </submittedName>
</protein>
<dbReference type="EMBL" id="CP023699">
    <property type="protein sequence ID" value="QEU89832.1"/>
    <property type="molecule type" value="Genomic_DNA"/>
</dbReference>
<keyword evidence="4" id="KW-1185">Reference proteome</keyword>
<feature type="compositionally biased region" description="Basic residues" evidence="1">
    <location>
        <begin position="180"/>
        <end position="189"/>
    </location>
</feature>
<feature type="region of interest" description="Disordered" evidence="1">
    <location>
        <begin position="1"/>
        <end position="23"/>
    </location>
</feature>
<dbReference type="Proteomes" id="UP000325529">
    <property type="component" value="Chromosome"/>
</dbReference>
<sequence>MSLAMPLGALPRPGTDRRVGPARGRQGAIAEFLTGKEPNTRDAWVVCTRDRSSASRRPAWRFTSPASPSTVLRVCSPWSTGRRGISAGSWTPSAARAPRRVSPMFRGRRRLGGVAGAPALWLCRTAAAGAGTSSPDACARTEAGGGPRRRGPAVPVWPRGRPAPRCSTAANSPSTALSQARRRPLHAGRRATCSVRRSRGNIERTAPLRMNRYVLANICCMMTPEDQALALMSLTDRAAIRELVDRYAKVFDDRSFTAMLPTLFVPDSEIQLPPGGHHGLEGMDDFHKDVMRPFGPTQHLFTNTLVDTDDDRATFQANTHVTHTVLKDDSTADDNNLFLAGGVLAGVAVRTSFGWRFQSVTLEAIWRQGDFGPPAQ</sequence>
<dbReference type="InterPro" id="IPR032710">
    <property type="entry name" value="NTF2-like_dom_sf"/>
</dbReference>
<feature type="compositionally biased region" description="Low complexity" evidence="1">
    <location>
        <begin position="152"/>
        <end position="165"/>
    </location>
</feature>
<evidence type="ECO:0000256" key="1">
    <source>
        <dbReference type="SAM" id="MobiDB-lite"/>
    </source>
</evidence>
<evidence type="ECO:0000259" key="2">
    <source>
        <dbReference type="Pfam" id="PF13577"/>
    </source>
</evidence>
<dbReference type="InterPro" id="IPR037401">
    <property type="entry name" value="SnoaL-like"/>
</dbReference>
<feature type="region of interest" description="Disordered" evidence="1">
    <location>
        <begin position="133"/>
        <end position="190"/>
    </location>
</feature>
<name>A0A5J6G4Z0_STRKN</name>
<proteinExistence type="predicted"/>
<dbReference type="Gene3D" id="3.10.450.50">
    <property type="match status" value="1"/>
</dbReference>
<organism evidence="3 4">
    <name type="scientific">Streptomyces kanamyceticus</name>
    <dbReference type="NCBI Taxonomy" id="1967"/>
    <lineage>
        <taxon>Bacteria</taxon>
        <taxon>Bacillati</taxon>
        <taxon>Actinomycetota</taxon>
        <taxon>Actinomycetes</taxon>
        <taxon>Kitasatosporales</taxon>
        <taxon>Streptomycetaceae</taxon>
        <taxon>Streptomyces</taxon>
    </lineage>
</organism>
<dbReference type="KEGG" id="ska:CP970_01720"/>
<feature type="domain" description="SnoaL-like" evidence="2">
    <location>
        <begin position="233"/>
        <end position="360"/>
    </location>
</feature>
<accession>A0A5J6G4Z0</accession>
<dbReference type="SUPFAM" id="SSF54427">
    <property type="entry name" value="NTF2-like"/>
    <property type="match status" value="1"/>
</dbReference>
<dbReference type="Pfam" id="PF13577">
    <property type="entry name" value="SnoaL_4"/>
    <property type="match status" value="1"/>
</dbReference>
<gene>
    <name evidence="3" type="ORF">CP970_01720</name>
</gene>
<dbReference type="AlphaFoldDB" id="A0A5J6G4Z0"/>
<reference evidence="3 4" key="1">
    <citation type="submission" date="2017-09" db="EMBL/GenBank/DDBJ databases">
        <authorList>
            <person name="Lee N."/>
            <person name="Cho B.-K."/>
        </authorList>
    </citation>
    <scope>NUCLEOTIDE SEQUENCE [LARGE SCALE GENOMIC DNA]</scope>
    <source>
        <strain evidence="3 4">ATCC 12853</strain>
    </source>
</reference>
<feature type="compositionally biased region" description="Polar residues" evidence="1">
    <location>
        <begin position="168"/>
        <end position="178"/>
    </location>
</feature>